<dbReference type="InterPro" id="IPR009724">
    <property type="entry name" value="TMEM70"/>
</dbReference>
<sequence length="258" mass="29424">MYKNCFICQYKYASKILKSYTIFGNIQNPRCKTRLSLVTFSSVSNLSAASSANRNLITGKNIISVVNGSQNFSSSPYNFKDIQNYNSSSSETKEKEKRNEQIIGEGTWEEIYKGVLTTQLKLLKMFSISTSAICLSVQPILYEKIGNTDLAIVVTLATFLGIFTFTTPALIHWVSKKYVTKLEYDPTRDIYAATTLSFFLREKKIHFKVDDVIRPEIPGLFTSFKVKNQALFVDPDTFKDIEHYSRIMGFDKPLDLRD</sequence>
<proteinExistence type="inferred from homology"/>
<dbReference type="EMBL" id="SEYY01000759">
    <property type="protein sequence ID" value="KAB7506532.1"/>
    <property type="molecule type" value="Genomic_DNA"/>
</dbReference>
<dbReference type="PANTHER" id="PTHR13281">
    <property type="entry name" value="TRANSMEMBRANE PROTEIN 70, MITOCHONDRIAL"/>
    <property type="match status" value="1"/>
</dbReference>
<evidence type="ECO:0000313" key="3">
    <source>
        <dbReference type="EMBL" id="KAB7506532.1"/>
    </source>
</evidence>
<dbReference type="Pfam" id="PF06979">
    <property type="entry name" value="TMEM70"/>
    <property type="match status" value="1"/>
</dbReference>
<organism evidence="3 4">
    <name type="scientific">Armadillidium nasatum</name>
    <dbReference type="NCBI Taxonomy" id="96803"/>
    <lineage>
        <taxon>Eukaryota</taxon>
        <taxon>Metazoa</taxon>
        <taxon>Ecdysozoa</taxon>
        <taxon>Arthropoda</taxon>
        <taxon>Crustacea</taxon>
        <taxon>Multicrustacea</taxon>
        <taxon>Malacostraca</taxon>
        <taxon>Eumalacostraca</taxon>
        <taxon>Peracarida</taxon>
        <taxon>Isopoda</taxon>
        <taxon>Oniscidea</taxon>
        <taxon>Crinocheta</taxon>
        <taxon>Armadillidiidae</taxon>
        <taxon>Armadillidium</taxon>
    </lineage>
</organism>
<keyword evidence="2" id="KW-1133">Transmembrane helix</keyword>
<dbReference type="AlphaFoldDB" id="A0A5N5TK53"/>
<dbReference type="OrthoDB" id="156886at2759"/>
<dbReference type="PANTHER" id="PTHR13281:SF0">
    <property type="entry name" value="TRANSMEMBRANE PROTEIN 70, MITOCHONDRIAL"/>
    <property type="match status" value="1"/>
</dbReference>
<accession>A0A5N5TK53</accession>
<keyword evidence="2" id="KW-0472">Membrane</keyword>
<evidence type="ECO:0000256" key="1">
    <source>
        <dbReference type="ARBA" id="ARBA00005280"/>
    </source>
</evidence>
<gene>
    <name evidence="3" type="ORF">Anas_02745</name>
</gene>
<evidence type="ECO:0000256" key="2">
    <source>
        <dbReference type="SAM" id="Phobius"/>
    </source>
</evidence>
<feature type="transmembrane region" description="Helical" evidence="2">
    <location>
        <begin position="122"/>
        <end position="142"/>
    </location>
</feature>
<reference evidence="3 4" key="1">
    <citation type="journal article" date="2019" name="PLoS Biol.">
        <title>Sex chromosomes control vertical transmission of feminizing Wolbachia symbionts in an isopod.</title>
        <authorList>
            <person name="Becking T."/>
            <person name="Chebbi M.A."/>
            <person name="Giraud I."/>
            <person name="Moumen B."/>
            <person name="Laverre T."/>
            <person name="Caubet Y."/>
            <person name="Peccoud J."/>
            <person name="Gilbert C."/>
            <person name="Cordaux R."/>
        </authorList>
    </citation>
    <scope>NUCLEOTIDE SEQUENCE [LARGE SCALE GENOMIC DNA]</scope>
    <source>
        <strain evidence="3">ANa2</strain>
        <tissue evidence="3">Whole body excluding digestive tract and cuticle</tissue>
    </source>
</reference>
<keyword evidence="2 3" id="KW-0812">Transmembrane</keyword>
<name>A0A5N5TK53_9CRUS</name>
<protein>
    <submittedName>
        <fullName evidence="3">Transmembrane protein 70-like protein, mitochondrial</fullName>
    </submittedName>
</protein>
<comment type="similarity">
    <text evidence="1">Belongs to the TMEM70 family.</text>
</comment>
<dbReference type="InterPro" id="IPR045325">
    <property type="entry name" value="TMEM70/TMEM186/TMEM223"/>
</dbReference>
<evidence type="ECO:0000313" key="4">
    <source>
        <dbReference type="Proteomes" id="UP000326759"/>
    </source>
</evidence>
<dbReference type="GO" id="GO:0031966">
    <property type="term" value="C:mitochondrial membrane"/>
    <property type="evidence" value="ECO:0007669"/>
    <property type="project" value="TreeGrafter"/>
</dbReference>
<dbReference type="GO" id="GO:0033615">
    <property type="term" value="P:mitochondrial proton-transporting ATP synthase complex assembly"/>
    <property type="evidence" value="ECO:0007669"/>
    <property type="project" value="TreeGrafter"/>
</dbReference>
<feature type="transmembrane region" description="Helical" evidence="2">
    <location>
        <begin position="148"/>
        <end position="171"/>
    </location>
</feature>
<dbReference type="Proteomes" id="UP000326759">
    <property type="component" value="Unassembled WGS sequence"/>
</dbReference>
<keyword evidence="4" id="KW-1185">Reference proteome</keyword>
<comment type="caution">
    <text evidence="3">The sequence shown here is derived from an EMBL/GenBank/DDBJ whole genome shotgun (WGS) entry which is preliminary data.</text>
</comment>